<evidence type="ECO:0000259" key="2">
    <source>
        <dbReference type="Pfam" id="PF09990"/>
    </source>
</evidence>
<evidence type="ECO:0000256" key="1">
    <source>
        <dbReference type="SAM" id="Phobius"/>
    </source>
</evidence>
<dbReference type="AlphaFoldDB" id="A0A7I7T8W4"/>
<proteinExistence type="predicted"/>
<dbReference type="Proteomes" id="UP000467148">
    <property type="component" value="Chromosome"/>
</dbReference>
<feature type="transmembrane region" description="Helical" evidence="1">
    <location>
        <begin position="41"/>
        <end position="59"/>
    </location>
</feature>
<keyword evidence="1" id="KW-0812">Transmembrane</keyword>
<feature type="transmembrane region" description="Helical" evidence="1">
    <location>
        <begin position="117"/>
        <end position="137"/>
    </location>
</feature>
<keyword evidence="1" id="KW-0472">Membrane</keyword>
<reference evidence="3 4" key="1">
    <citation type="journal article" date="2019" name="Emerg. Microbes Infect.">
        <title>Comprehensive subspecies identification of 175 nontuberculous mycobacteria species based on 7547 genomic profiles.</title>
        <authorList>
            <person name="Matsumoto Y."/>
            <person name="Kinjo T."/>
            <person name="Motooka D."/>
            <person name="Nabeya D."/>
            <person name="Jung N."/>
            <person name="Uechi K."/>
            <person name="Horii T."/>
            <person name="Iida T."/>
            <person name="Fujita J."/>
            <person name="Nakamura S."/>
        </authorList>
    </citation>
    <scope>NUCLEOTIDE SEQUENCE [LARGE SCALE GENOMIC DNA]</scope>
    <source>
        <strain evidence="3 4">JCM 30396</strain>
    </source>
</reference>
<keyword evidence="1" id="KW-1133">Transmembrane helix</keyword>
<gene>
    <name evidence="3" type="ORF">MHEL_31840</name>
</gene>
<evidence type="ECO:0000313" key="4">
    <source>
        <dbReference type="Proteomes" id="UP000467148"/>
    </source>
</evidence>
<keyword evidence="4" id="KW-1185">Reference proteome</keyword>
<name>A0A7I7T8W4_9MYCO</name>
<feature type="transmembrane region" description="Helical" evidence="1">
    <location>
        <begin position="12"/>
        <end position="34"/>
    </location>
</feature>
<dbReference type="KEGG" id="mhev:MHEL_31840"/>
<dbReference type="InterPro" id="IPR019251">
    <property type="entry name" value="DUF2231_TM"/>
</dbReference>
<dbReference type="EMBL" id="AP022596">
    <property type="protein sequence ID" value="BBY64941.1"/>
    <property type="molecule type" value="Genomic_DNA"/>
</dbReference>
<feature type="domain" description="DUF2231" evidence="2">
    <location>
        <begin position="6"/>
        <end position="149"/>
    </location>
</feature>
<dbReference type="Pfam" id="PF09990">
    <property type="entry name" value="DUF2231"/>
    <property type="match status" value="1"/>
</dbReference>
<accession>A0A7I7T8W4</accession>
<sequence length="160" mass="16709">MSTFNGLPSHALLVHFIVVLAPLTAILAILCAVWPAARHRLVWLVVALSVLTAALTPLTTEAGEWLEHQVGRSPAVHTHAELGDTMIFFSAALLVASALLAVIHLRAGRGRSLSTALSVTVAVFVLAAGVATIVQVYRIGDSGAKATWGRVALVPPAPKS</sequence>
<protein>
    <recommendedName>
        <fullName evidence="2">DUF2231 domain-containing protein</fullName>
    </recommendedName>
</protein>
<dbReference type="RefSeq" id="WP_163749028.1">
    <property type="nucleotide sequence ID" value="NZ_AP022596.1"/>
</dbReference>
<feature type="transmembrane region" description="Helical" evidence="1">
    <location>
        <begin position="86"/>
        <end position="105"/>
    </location>
</feature>
<organism evidence="3 4">
    <name type="scientific">Mycolicibacterium helvum</name>
    <dbReference type="NCBI Taxonomy" id="1534349"/>
    <lineage>
        <taxon>Bacteria</taxon>
        <taxon>Bacillati</taxon>
        <taxon>Actinomycetota</taxon>
        <taxon>Actinomycetes</taxon>
        <taxon>Mycobacteriales</taxon>
        <taxon>Mycobacteriaceae</taxon>
        <taxon>Mycolicibacterium</taxon>
    </lineage>
</organism>
<evidence type="ECO:0000313" key="3">
    <source>
        <dbReference type="EMBL" id="BBY64941.1"/>
    </source>
</evidence>